<keyword evidence="2" id="KW-1185">Reference proteome</keyword>
<organism evidence="1 2">
    <name type="scientific">Streptomyces malaysiensis</name>
    <dbReference type="NCBI Taxonomy" id="92644"/>
    <lineage>
        <taxon>Bacteria</taxon>
        <taxon>Bacillati</taxon>
        <taxon>Actinomycetota</taxon>
        <taxon>Actinomycetes</taxon>
        <taxon>Kitasatosporales</taxon>
        <taxon>Streptomycetaceae</taxon>
        <taxon>Streptomyces</taxon>
        <taxon>Streptomyces violaceusniger group</taxon>
    </lineage>
</organism>
<evidence type="ECO:0000313" key="2">
    <source>
        <dbReference type="Proteomes" id="UP000236520"/>
    </source>
</evidence>
<reference evidence="1 2" key="1">
    <citation type="submission" date="2015-09" db="EMBL/GenBank/DDBJ databases">
        <title>Genome sequence, genome mining and natural product profiling of a biocontrol bacterium Streptomyces malaysiensis F913.</title>
        <authorList>
            <person name="Xu Y."/>
            <person name="Wei J."/>
            <person name="Xie J."/>
            <person name="Li T."/>
            <person name="Zhou Z."/>
        </authorList>
    </citation>
    <scope>NUCLEOTIDE SEQUENCE [LARGE SCALE GENOMIC DNA]</scope>
    <source>
        <strain evidence="1 2">F913</strain>
    </source>
</reference>
<comment type="caution">
    <text evidence="1">The sequence shown here is derived from an EMBL/GenBank/DDBJ whole genome shotgun (WGS) entry which is preliminary data.</text>
</comment>
<dbReference type="Proteomes" id="UP000236520">
    <property type="component" value="Unassembled WGS sequence"/>
</dbReference>
<accession>A0A2J7ZAZ4</accession>
<dbReference type="AlphaFoldDB" id="A0A2J7ZAZ4"/>
<dbReference type="EMBL" id="LJIW01000001">
    <property type="protein sequence ID" value="PNG97441.1"/>
    <property type="molecule type" value="Genomic_DNA"/>
</dbReference>
<evidence type="ECO:0000313" key="1">
    <source>
        <dbReference type="EMBL" id="PNG97441.1"/>
    </source>
</evidence>
<name>A0A2J7ZAZ4_STRMQ</name>
<protein>
    <submittedName>
        <fullName evidence="1">Uncharacterized protein</fullName>
    </submittedName>
</protein>
<proteinExistence type="predicted"/>
<sequence length="39" mass="3805">MRQLVIGGGSARFGSDQLGSARLGAFGGDVVALAPKGST</sequence>
<gene>
    <name evidence="1" type="ORF">SMF913_13466</name>
</gene>